<comment type="subcellular location">
    <subcellularLocation>
        <location evidence="7">Cytoplasm</location>
    </subcellularLocation>
</comment>
<organism evidence="9 10">
    <name type="scientific">Hungatella hathewayi</name>
    <dbReference type="NCBI Taxonomy" id="154046"/>
    <lineage>
        <taxon>Bacteria</taxon>
        <taxon>Bacillati</taxon>
        <taxon>Bacillota</taxon>
        <taxon>Clostridia</taxon>
        <taxon>Lachnospirales</taxon>
        <taxon>Lachnospiraceae</taxon>
        <taxon>Hungatella</taxon>
    </lineage>
</organism>
<dbReference type="InterPro" id="IPR000965">
    <property type="entry name" value="GPR_dom"/>
</dbReference>
<protein>
    <recommendedName>
        <fullName evidence="7">Gamma-glutamyl phosphate reductase</fullName>
        <shortName evidence="7">GPR</shortName>
        <ecNumber evidence="7">1.2.1.41</ecNumber>
    </recommendedName>
    <alternativeName>
        <fullName evidence="7">Glutamate-5-semialdehyde dehydrogenase</fullName>
    </alternativeName>
    <alternativeName>
        <fullName evidence="7">Glutamyl-gamma-semialdehyde dehydrogenase</fullName>
        <shortName evidence="7">GSA dehydrogenase</shortName>
    </alternativeName>
</protein>
<evidence type="ECO:0000256" key="1">
    <source>
        <dbReference type="ARBA" id="ARBA00004985"/>
    </source>
</evidence>
<keyword evidence="2 7" id="KW-0028">Amino-acid biosynthesis</keyword>
<dbReference type="PIRSF" id="PIRSF000151">
    <property type="entry name" value="GPR"/>
    <property type="match status" value="1"/>
</dbReference>
<dbReference type="InterPro" id="IPR016162">
    <property type="entry name" value="Ald_DH_N"/>
</dbReference>
<dbReference type="InterPro" id="IPR015590">
    <property type="entry name" value="Aldehyde_DH_dom"/>
</dbReference>
<accession>A0A413XBF4</accession>
<dbReference type="FunFam" id="3.40.309.10:FF:000006">
    <property type="entry name" value="Gamma-glutamyl phosphate reductase"/>
    <property type="match status" value="1"/>
</dbReference>
<dbReference type="Pfam" id="PF00171">
    <property type="entry name" value="Aldedh"/>
    <property type="match status" value="2"/>
</dbReference>
<comment type="similarity">
    <text evidence="7">Belongs to the gamma-glutamyl phosphate reductase family.</text>
</comment>
<keyword evidence="4 7" id="KW-0521">NADP</keyword>
<dbReference type="Gene3D" id="3.40.605.10">
    <property type="entry name" value="Aldehyde Dehydrogenase, Chain A, domain 1"/>
    <property type="match status" value="1"/>
</dbReference>
<dbReference type="HAMAP" id="MF_00412">
    <property type="entry name" value="ProA"/>
    <property type="match status" value="1"/>
</dbReference>
<dbReference type="RefSeq" id="WP_006774738.1">
    <property type="nucleotide sequence ID" value="NZ_BQNJ01000002.1"/>
</dbReference>
<dbReference type="InterPro" id="IPR012134">
    <property type="entry name" value="Glu-5-SA_DH"/>
</dbReference>
<evidence type="ECO:0000256" key="6">
    <source>
        <dbReference type="ARBA" id="ARBA00049024"/>
    </source>
</evidence>
<dbReference type="InterPro" id="IPR020593">
    <property type="entry name" value="G-glutamylP_reductase_CS"/>
</dbReference>
<name>A0A413XBF4_9FIRM</name>
<keyword evidence="5 7" id="KW-0560">Oxidoreductase</keyword>
<dbReference type="NCBIfam" id="TIGR00407">
    <property type="entry name" value="proA"/>
    <property type="match status" value="1"/>
</dbReference>
<dbReference type="GeneID" id="93149782"/>
<evidence type="ECO:0000256" key="4">
    <source>
        <dbReference type="ARBA" id="ARBA00022857"/>
    </source>
</evidence>
<dbReference type="EMBL" id="BQNJ01000002">
    <property type="protein sequence ID" value="GKH03519.1"/>
    <property type="molecule type" value="Genomic_DNA"/>
</dbReference>
<dbReference type="InterPro" id="IPR016161">
    <property type="entry name" value="Ald_DH/histidinol_DH"/>
</dbReference>
<evidence type="ECO:0000256" key="3">
    <source>
        <dbReference type="ARBA" id="ARBA00022650"/>
    </source>
</evidence>
<comment type="caution">
    <text evidence="9">The sequence shown here is derived from an EMBL/GenBank/DDBJ whole genome shotgun (WGS) entry which is preliminary data.</text>
</comment>
<reference evidence="9" key="1">
    <citation type="submission" date="2022-01" db="EMBL/GenBank/DDBJ databases">
        <title>Novel bile acid biosynthetic pathways are enriched in the microbiome of centenarians.</title>
        <authorList>
            <person name="Sato Y."/>
            <person name="Atarashi K."/>
            <person name="Plichta R.D."/>
            <person name="Arai Y."/>
            <person name="Sasajima S."/>
            <person name="Kearney M.S."/>
            <person name="Suda W."/>
            <person name="Takeshita K."/>
            <person name="Sasaki T."/>
            <person name="Okamoto S."/>
            <person name="Skelly N.A."/>
            <person name="Okamura Y."/>
            <person name="Vlamakis H."/>
            <person name="Li Y."/>
            <person name="Tanoue T."/>
            <person name="Takei H."/>
            <person name="Nittono H."/>
            <person name="Narushima S."/>
            <person name="Irie J."/>
            <person name="Itoh H."/>
            <person name="Moriya K."/>
            <person name="Sugiura Y."/>
            <person name="Suematsu M."/>
            <person name="Moritoki N."/>
            <person name="Shibata S."/>
            <person name="Littman R.D."/>
            <person name="Fischbach A.M."/>
            <person name="Uwamino Y."/>
            <person name="Inoue T."/>
            <person name="Honda A."/>
            <person name="Hattori M."/>
            <person name="Murai T."/>
            <person name="Xavier J.R."/>
            <person name="Hirose N."/>
            <person name="Honda K."/>
        </authorList>
    </citation>
    <scope>NUCLEOTIDE SEQUENCE</scope>
    <source>
        <strain evidence="9">CE91-St55</strain>
    </source>
</reference>
<evidence type="ECO:0000256" key="7">
    <source>
        <dbReference type="HAMAP-Rule" id="MF_00412"/>
    </source>
</evidence>
<feature type="domain" description="Aldehyde dehydrogenase" evidence="8">
    <location>
        <begin position="314"/>
        <end position="403"/>
    </location>
</feature>
<comment type="catalytic activity">
    <reaction evidence="6 7">
        <text>L-glutamate 5-semialdehyde + phosphate + NADP(+) = L-glutamyl 5-phosphate + NADPH + H(+)</text>
        <dbReference type="Rhea" id="RHEA:19541"/>
        <dbReference type="ChEBI" id="CHEBI:15378"/>
        <dbReference type="ChEBI" id="CHEBI:43474"/>
        <dbReference type="ChEBI" id="CHEBI:57783"/>
        <dbReference type="ChEBI" id="CHEBI:58066"/>
        <dbReference type="ChEBI" id="CHEBI:58274"/>
        <dbReference type="ChEBI" id="CHEBI:58349"/>
        <dbReference type="EC" id="1.2.1.41"/>
    </reaction>
</comment>
<comment type="function">
    <text evidence="7">Catalyzes the NADPH-dependent reduction of L-glutamate 5-phosphate into L-glutamate 5-semialdehyde and phosphate. The product spontaneously undergoes cyclization to form 1-pyrroline-5-carboxylate.</text>
</comment>
<dbReference type="Proteomes" id="UP001055091">
    <property type="component" value="Unassembled WGS sequence"/>
</dbReference>
<keyword evidence="3 7" id="KW-0641">Proline biosynthesis</keyword>
<keyword evidence="7" id="KW-0963">Cytoplasm</keyword>
<dbReference type="SUPFAM" id="SSF53720">
    <property type="entry name" value="ALDH-like"/>
    <property type="match status" value="1"/>
</dbReference>
<dbReference type="GO" id="GO:0005737">
    <property type="term" value="C:cytoplasm"/>
    <property type="evidence" value="ECO:0007669"/>
    <property type="project" value="UniProtKB-SubCell"/>
</dbReference>
<gene>
    <name evidence="7 9" type="primary">proA</name>
    <name evidence="9" type="ORF">CE91St55_55000</name>
</gene>
<sequence>MTLIETGKRAKETAGVLGILDSDKKNEGLRAAAAALLEGEEDILTANQDDVIKATINGMSAGMIDRLELTPSRIEAMADGLISVAGLDDPVGEVISMKVRPNGLTIGQKRVPMGVVGIIYEARPNVTADAFGLCFKSGNSVILKGGSDALESNKAIVRCLRAGLKNAGLPEDCVQLITDTDREVTKEFMRLHDYVDVLIPRGGAGLIRSVVENSTVPVIETGTGNCHIFVDETADFKMALDIIFNAKTQRIGVCNACESLVIHKKIAEEFLPLLKARLDKKQVEVRADEEACRIVPQFVPASEEDWGTEYLDYILSLKVVDSIDEAIAHINRYNTKHSEAIITSDYGNSQRFLNEIDAAAVYVNASTRFTDGFEFGFGAEIGISTQKLHARGPMGLKELTTTKYIIYGNGQCRPPAL</sequence>
<dbReference type="EC" id="1.2.1.41" evidence="7"/>
<evidence type="ECO:0000256" key="2">
    <source>
        <dbReference type="ARBA" id="ARBA00022605"/>
    </source>
</evidence>
<dbReference type="Gene3D" id="3.40.309.10">
    <property type="entry name" value="Aldehyde Dehydrogenase, Chain A, domain 2"/>
    <property type="match status" value="1"/>
</dbReference>
<dbReference type="InterPro" id="IPR016163">
    <property type="entry name" value="Ald_DH_C"/>
</dbReference>
<dbReference type="PROSITE" id="PS01223">
    <property type="entry name" value="PROA"/>
    <property type="match status" value="1"/>
</dbReference>
<dbReference type="GO" id="GO:0050661">
    <property type="term" value="F:NADP binding"/>
    <property type="evidence" value="ECO:0007669"/>
    <property type="project" value="InterPro"/>
</dbReference>
<evidence type="ECO:0000313" key="10">
    <source>
        <dbReference type="Proteomes" id="UP001055091"/>
    </source>
</evidence>
<dbReference type="PANTHER" id="PTHR11063:SF8">
    <property type="entry name" value="DELTA-1-PYRROLINE-5-CARBOXYLATE SYNTHASE"/>
    <property type="match status" value="1"/>
</dbReference>
<feature type="domain" description="Aldehyde dehydrogenase" evidence="8">
    <location>
        <begin position="90"/>
        <end position="294"/>
    </location>
</feature>
<dbReference type="GO" id="GO:0055129">
    <property type="term" value="P:L-proline biosynthetic process"/>
    <property type="evidence" value="ECO:0007669"/>
    <property type="project" value="UniProtKB-UniRule"/>
</dbReference>
<comment type="pathway">
    <text evidence="1 7">Amino-acid biosynthesis; L-proline biosynthesis; L-glutamate 5-semialdehyde from L-glutamate: step 2/2.</text>
</comment>
<dbReference type="PANTHER" id="PTHR11063">
    <property type="entry name" value="GLUTAMATE SEMIALDEHYDE DEHYDROGENASE"/>
    <property type="match status" value="1"/>
</dbReference>
<dbReference type="GO" id="GO:0004350">
    <property type="term" value="F:glutamate-5-semialdehyde dehydrogenase activity"/>
    <property type="evidence" value="ECO:0007669"/>
    <property type="project" value="UniProtKB-UniRule"/>
</dbReference>
<proteinExistence type="inferred from homology"/>
<evidence type="ECO:0000256" key="5">
    <source>
        <dbReference type="ARBA" id="ARBA00023002"/>
    </source>
</evidence>
<evidence type="ECO:0000259" key="8">
    <source>
        <dbReference type="Pfam" id="PF00171"/>
    </source>
</evidence>
<dbReference type="CDD" id="cd07079">
    <property type="entry name" value="ALDH_F18-19_ProA-GPR"/>
    <property type="match status" value="1"/>
</dbReference>
<evidence type="ECO:0000313" key="9">
    <source>
        <dbReference type="EMBL" id="GKH03519.1"/>
    </source>
</evidence>
<dbReference type="NCBIfam" id="NF001221">
    <property type="entry name" value="PRK00197.1"/>
    <property type="match status" value="1"/>
</dbReference>
<dbReference type="AlphaFoldDB" id="A0A413XBF4"/>